<dbReference type="OrthoDB" id="5575722at2759"/>
<accession>W8CC71</accession>
<keyword evidence="5" id="KW-1185">Reference proteome</keyword>
<dbReference type="GO" id="GO:0051225">
    <property type="term" value="P:spindle assembly"/>
    <property type="evidence" value="ECO:0007669"/>
    <property type="project" value="InterPro"/>
</dbReference>
<evidence type="ECO:0000313" key="3">
    <source>
        <dbReference type="EMBL" id="CAD6993724.1"/>
    </source>
</evidence>
<dbReference type="Proteomes" id="UP000606786">
    <property type="component" value="Unassembled WGS sequence"/>
</dbReference>
<dbReference type="InterPro" id="IPR028163">
    <property type="entry name" value="HAUS_6_N"/>
</dbReference>
<dbReference type="EMBL" id="CAJHJT010000001">
    <property type="protein sequence ID" value="CAD6993724.1"/>
    <property type="molecule type" value="Genomic_DNA"/>
</dbReference>
<evidence type="ECO:0000259" key="2">
    <source>
        <dbReference type="Pfam" id="PF14661"/>
    </source>
</evidence>
<dbReference type="EMBL" id="GAMC01004161">
    <property type="protein sequence ID" value="JAC02395.1"/>
    <property type="molecule type" value="mRNA"/>
</dbReference>
<dbReference type="GO" id="GO:0070652">
    <property type="term" value="C:HAUS complex"/>
    <property type="evidence" value="ECO:0007669"/>
    <property type="project" value="InterPro"/>
</dbReference>
<dbReference type="GO" id="GO:0008017">
    <property type="term" value="F:microtubule binding"/>
    <property type="evidence" value="ECO:0007669"/>
    <property type="project" value="TreeGrafter"/>
</dbReference>
<organism evidence="4">
    <name type="scientific">Ceratitis capitata</name>
    <name type="common">Mediterranean fruit fly</name>
    <name type="synonym">Tephritis capitata</name>
    <dbReference type="NCBI Taxonomy" id="7213"/>
    <lineage>
        <taxon>Eukaryota</taxon>
        <taxon>Metazoa</taxon>
        <taxon>Ecdysozoa</taxon>
        <taxon>Arthropoda</taxon>
        <taxon>Hexapoda</taxon>
        <taxon>Insecta</taxon>
        <taxon>Pterygota</taxon>
        <taxon>Neoptera</taxon>
        <taxon>Endopterygota</taxon>
        <taxon>Diptera</taxon>
        <taxon>Brachycera</taxon>
        <taxon>Muscomorpha</taxon>
        <taxon>Tephritoidea</taxon>
        <taxon>Tephritidae</taxon>
        <taxon>Ceratitis</taxon>
        <taxon>Ceratitis</taxon>
    </lineage>
</organism>
<feature type="domain" description="HAUS augmin-like complex subunit 6 N-terminal" evidence="2">
    <location>
        <begin position="20"/>
        <end position="258"/>
    </location>
</feature>
<dbReference type="GO" id="GO:1990498">
    <property type="term" value="C:mitotic spindle microtubule"/>
    <property type="evidence" value="ECO:0007669"/>
    <property type="project" value="TreeGrafter"/>
</dbReference>
<proteinExistence type="evidence at transcript level"/>
<dbReference type="PANTHER" id="PTHR16151">
    <property type="entry name" value="HAUS AUGMIN-LIKE COMPLEX SUBUNIT 6"/>
    <property type="match status" value="1"/>
</dbReference>
<dbReference type="KEGG" id="ccat:101448934"/>
<evidence type="ECO:0000313" key="5">
    <source>
        <dbReference type="Proteomes" id="UP000606786"/>
    </source>
</evidence>
<dbReference type="CTD" id="43441"/>
<name>W8CC71_CERCA</name>
<keyword evidence="1" id="KW-0175">Coiled coil</keyword>
<evidence type="ECO:0000256" key="1">
    <source>
        <dbReference type="SAM" id="Coils"/>
    </source>
</evidence>
<dbReference type="GeneID" id="101448934"/>
<evidence type="ECO:0000313" key="4">
    <source>
        <dbReference type="EMBL" id="JAC02395.1"/>
    </source>
</evidence>
<dbReference type="PANTHER" id="PTHR16151:SF2">
    <property type="entry name" value="HAUS AUGMIN-LIKE COMPLEX SUBUNIT 6"/>
    <property type="match status" value="1"/>
</dbReference>
<reference evidence="4" key="2">
    <citation type="journal article" date="2014" name="BMC Genomics">
        <title>A genomic perspective to assessing quality of mass-reared SIT flies used in Mediterranean fruit fly (Ceratitis capitata) eradication in California.</title>
        <authorList>
            <person name="Calla B."/>
            <person name="Hall B."/>
            <person name="Hou S."/>
            <person name="Geib S.M."/>
        </authorList>
    </citation>
    <scope>NUCLEOTIDE SEQUENCE</scope>
</reference>
<dbReference type="InterPro" id="IPR026797">
    <property type="entry name" value="HAUS_6"/>
</dbReference>
<feature type="coiled-coil region" evidence="1">
    <location>
        <begin position="177"/>
        <end position="204"/>
    </location>
</feature>
<dbReference type="Pfam" id="PF14661">
    <property type="entry name" value="HAUS6_N"/>
    <property type="match status" value="1"/>
</dbReference>
<reference evidence="4" key="1">
    <citation type="submission" date="2013-07" db="EMBL/GenBank/DDBJ databases">
        <authorList>
            <person name="Geib S."/>
        </authorList>
    </citation>
    <scope>NUCLEOTIDE SEQUENCE</scope>
</reference>
<reference evidence="3" key="3">
    <citation type="submission" date="2020-11" db="EMBL/GenBank/DDBJ databases">
        <authorList>
            <person name="Whitehead M."/>
        </authorList>
    </citation>
    <scope>NUCLEOTIDE SEQUENCE</scope>
    <source>
        <strain evidence="3">EGII</strain>
    </source>
</reference>
<dbReference type="AlphaFoldDB" id="W8CC71"/>
<sequence>MDRTIIAVQRAEERDLSEKLYKKLRGLALLHPQTDEMRKCLNEEMFIKPNVQAFFHVMHYLFCLLDPVEFKKRFYWPITDKRSEANFRTSTVEYLKYINEKHKLHWGDIKSYLVVMPGGKKFILFLLELVAFVVQEQIRHREKLLGAEVEAGHAAELNLKRMRKQNVFFKIYASAYINNVDEQIVQLRDKTRQLNNIFESLAKETGRYKTEIYTDTFIASFEKSNRELFEEKYAKGTVMVRKLEEPLVTLKEVIDKFQLKEAEMKYDKGRVRQALQKIFDVLPAENTANSDVFVHPTVNPMDDIHLNELIIAFNQIQPLLENAFIDVEQTRNCGELAAAELSALKNEFHRIESQITNLQLSLNSQMKKRTNNNKHTPGNMNEDCNSLMLKYVCTPPIKFETINAGRMDNIRLPLFADMQTKTASDPFCANISVLPRSARKVTVKDSSIDMNNTNNKSRIIDSTQLLRTIHKSAARAQRKNSQNLSTTSAALLSTSWRERQNLFHFDMESEPVVSTENTIKTISNVGDANKSINRTADNNQMNGLSHISTSPYTPFNSNERTRIPRTHLLDAINSSSGSGGSKTKVFYSRRLSAVQKVQGDSLNIANMSTSPSGRLDALVPTTNEYVDTPRLKLNDITMQENAIFIDKSDERVTTVQVLELSSRCVLVSKDEQKITLNGENDQNVGNTPKNQQMPIQIITDNDDDLFNISDTVLKDITM</sequence>
<protein>
    <submittedName>
        <fullName evidence="3">(Mediterranean fruit fly) hypothetical protein</fullName>
    </submittedName>
    <submittedName>
        <fullName evidence="4">HAUS augmin-like complex subunit 6</fullName>
    </submittedName>
</protein>
<gene>
    <name evidence="4" type="primary">HAUS6</name>
    <name evidence="3" type="ORF">CCAP1982_LOCUS2523</name>
</gene>